<evidence type="ECO:0000256" key="2">
    <source>
        <dbReference type="ARBA" id="ARBA00007459"/>
    </source>
</evidence>
<accession>H0ZBW8</accession>
<dbReference type="PANTHER" id="PTHR13484">
    <property type="entry name" value="FIP1-LIKE 1 PROTEIN"/>
    <property type="match status" value="1"/>
</dbReference>
<reference evidence="10" key="3">
    <citation type="submission" date="2025-09" db="UniProtKB">
        <authorList>
            <consortium name="Ensembl"/>
        </authorList>
    </citation>
    <scope>IDENTIFICATION</scope>
</reference>
<feature type="compositionally biased region" description="Pro residues" evidence="8">
    <location>
        <begin position="75"/>
        <end position="87"/>
    </location>
</feature>
<evidence type="ECO:0000313" key="11">
    <source>
        <dbReference type="Proteomes" id="UP000007754"/>
    </source>
</evidence>
<evidence type="ECO:0000256" key="6">
    <source>
        <dbReference type="ARBA" id="ARBA00023242"/>
    </source>
</evidence>
<name>H0ZBW8_TAEGU</name>
<dbReference type="AlphaFoldDB" id="H0ZBW8"/>
<feature type="compositionally biased region" description="Acidic residues" evidence="8">
    <location>
        <begin position="233"/>
        <end position="247"/>
    </location>
</feature>
<feature type="compositionally biased region" description="Basic and acidic residues" evidence="8">
    <location>
        <begin position="18"/>
        <end position="41"/>
    </location>
</feature>
<keyword evidence="4" id="KW-0597">Phosphoprotein</keyword>
<evidence type="ECO:0000256" key="3">
    <source>
        <dbReference type="ARBA" id="ARBA00017456"/>
    </source>
</evidence>
<proteinExistence type="inferred from homology"/>
<dbReference type="HOGENOM" id="CLU_094815_0_0_1"/>
<evidence type="ECO:0000313" key="10">
    <source>
        <dbReference type="Ensembl" id="ENSTGUP00000008076.2"/>
    </source>
</evidence>
<reference evidence="10" key="2">
    <citation type="submission" date="2025-08" db="UniProtKB">
        <authorList>
            <consortium name="Ensembl"/>
        </authorList>
    </citation>
    <scope>IDENTIFICATION</scope>
</reference>
<gene>
    <name evidence="10" type="primary">FIP1L1</name>
</gene>
<dbReference type="Ensembl" id="ENSTGUT00000008161.2">
    <property type="protein sequence ID" value="ENSTGUP00000008076.2"/>
    <property type="gene ID" value="ENSTGUG00000007834.2"/>
</dbReference>
<feature type="compositionally biased region" description="Pro residues" evidence="8">
    <location>
        <begin position="451"/>
        <end position="504"/>
    </location>
</feature>
<dbReference type="GO" id="GO:0006397">
    <property type="term" value="P:mRNA processing"/>
    <property type="evidence" value="ECO:0007669"/>
    <property type="project" value="UniProtKB-KW"/>
</dbReference>
<dbReference type="InterPro" id="IPR051187">
    <property type="entry name" value="Pre-mRNA_3'-end_processing_reg"/>
</dbReference>
<dbReference type="GeneTree" id="ENSGT00940000162578"/>
<evidence type="ECO:0000256" key="5">
    <source>
        <dbReference type="ARBA" id="ARBA00022664"/>
    </source>
</evidence>
<dbReference type="PANTHER" id="PTHR13484:SF9">
    <property type="entry name" value="PRE-MRNA 3'-END-PROCESSING FACTOR FIP1"/>
    <property type="match status" value="1"/>
</dbReference>
<protein>
    <recommendedName>
        <fullName evidence="3">Pre-mRNA 3'-end-processing factor FIP1</fullName>
    </recommendedName>
    <alternativeName>
        <fullName evidence="7">FIP1-like 1 protein</fullName>
    </alternativeName>
</protein>
<dbReference type="GO" id="GO:0005847">
    <property type="term" value="C:mRNA cleavage and polyadenylation specificity factor complex"/>
    <property type="evidence" value="ECO:0007669"/>
    <property type="project" value="TreeGrafter"/>
</dbReference>
<evidence type="ECO:0000256" key="1">
    <source>
        <dbReference type="ARBA" id="ARBA00004123"/>
    </source>
</evidence>
<evidence type="ECO:0000256" key="8">
    <source>
        <dbReference type="SAM" id="MobiDB-lite"/>
    </source>
</evidence>
<comment type="similarity">
    <text evidence="2">Belongs to the FIP1 family.</text>
</comment>
<feature type="compositionally biased region" description="Low complexity" evidence="8">
    <location>
        <begin position="88"/>
        <end position="97"/>
    </location>
</feature>
<feature type="compositionally biased region" description="Acidic residues" evidence="8">
    <location>
        <begin position="185"/>
        <end position="199"/>
    </location>
</feature>
<organism evidence="10 11">
    <name type="scientific">Taeniopygia guttata</name>
    <name type="common">Zebra finch</name>
    <name type="synonym">Poephila guttata</name>
    <dbReference type="NCBI Taxonomy" id="59729"/>
    <lineage>
        <taxon>Eukaryota</taxon>
        <taxon>Metazoa</taxon>
        <taxon>Chordata</taxon>
        <taxon>Craniata</taxon>
        <taxon>Vertebrata</taxon>
        <taxon>Euteleostomi</taxon>
        <taxon>Archelosauria</taxon>
        <taxon>Archosauria</taxon>
        <taxon>Dinosauria</taxon>
        <taxon>Saurischia</taxon>
        <taxon>Theropoda</taxon>
        <taxon>Coelurosauria</taxon>
        <taxon>Aves</taxon>
        <taxon>Neognathae</taxon>
        <taxon>Neoaves</taxon>
        <taxon>Telluraves</taxon>
        <taxon>Australaves</taxon>
        <taxon>Passeriformes</taxon>
        <taxon>Passeroidea</taxon>
        <taxon>Estrildidae</taxon>
        <taxon>Estrildinae</taxon>
        <taxon>Taeniopygia</taxon>
    </lineage>
</organism>
<evidence type="ECO:0000256" key="7">
    <source>
        <dbReference type="ARBA" id="ARBA00031816"/>
    </source>
</evidence>
<feature type="compositionally biased region" description="Low complexity" evidence="8">
    <location>
        <begin position="135"/>
        <end position="146"/>
    </location>
</feature>
<keyword evidence="6" id="KW-0539">Nucleus</keyword>
<feature type="region of interest" description="Disordered" evidence="8">
    <location>
        <begin position="451"/>
        <end position="517"/>
    </location>
</feature>
<sequence length="626" mass="66689">MFSGDGHAAGDPCYGDGRAPRDAGEHKDHREHTAARGREGGSRSAPRQSGDRPAAVSGRARTEPGGSAGRAVPGPGRPGRPPQPVPGAPQGRAGPASCACHSRGGRGSAGRQRRRILRERPRWAFAAARPCSAWPRAEAPGSPGAARRGGRRREALPGPGPRVPREAAMSTGEAERLSADADGAAGDEEEEWLYGDENEAERPEEEKSSAPPPPGSEEEAAENGIVKTKVAEAEDDSDSDSDDDEDDVQVTIGDIKTGAPQFSYGAAPVNLNIKAGGRAYGSSGAKVKGLDLDAPGSINGVPLLEVDLDSFEDKPWRKPGADLSDYFNYGFNEDTWKAYCEKQKRIRMGLEILPVTSTTNKITVQQGRTGNLEKELAVQSTKPDFTSPPALFKSGIPTNRRISGTIDVIGQTITISRVEGRRRANENSNIQVLSERSNPEVDSFTKPPPFFPPGAPPTHLPPPPFLPPPPTVSTAPPLIPPPGIPITVPPPGFPPPPGGPPPSLIPTIDSGHSSGYDGRPVRAFSYGSVMKNATDTETMQRGVMTAIGQAERKKTDTETGDTERKKRLDTSHLEVTADVVTTVKKGIATEGTNTRSRKEAKKEKKPVVNLLLNRKTLKLPLWNRLV</sequence>
<keyword evidence="5" id="KW-0507">mRNA processing</keyword>
<reference evidence="10 11" key="1">
    <citation type="journal article" date="2010" name="Nature">
        <title>The genome of a songbird.</title>
        <authorList>
            <person name="Warren W.C."/>
            <person name="Clayton D.F."/>
            <person name="Ellegren H."/>
            <person name="Arnold A.P."/>
            <person name="Hillier L.W."/>
            <person name="Kunstner A."/>
            <person name="Searle S."/>
            <person name="White S."/>
            <person name="Vilella A.J."/>
            <person name="Fairley S."/>
            <person name="Heger A."/>
            <person name="Kong L."/>
            <person name="Ponting C.P."/>
            <person name="Jarvis E.D."/>
            <person name="Mello C.V."/>
            <person name="Minx P."/>
            <person name="Lovell P."/>
            <person name="Velho T.A."/>
            <person name="Ferris M."/>
            <person name="Balakrishnan C.N."/>
            <person name="Sinha S."/>
            <person name="Blatti C."/>
            <person name="London S.E."/>
            <person name="Li Y."/>
            <person name="Lin Y.C."/>
            <person name="George J."/>
            <person name="Sweedler J."/>
            <person name="Southey B."/>
            <person name="Gunaratne P."/>
            <person name="Watson M."/>
            <person name="Nam K."/>
            <person name="Backstrom N."/>
            <person name="Smeds L."/>
            <person name="Nabholz B."/>
            <person name="Itoh Y."/>
            <person name="Whitney O."/>
            <person name="Pfenning A.R."/>
            <person name="Howard J."/>
            <person name="Volker M."/>
            <person name="Skinner B.M."/>
            <person name="Griffin D.K."/>
            <person name="Ye L."/>
            <person name="McLaren W.M."/>
            <person name="Flicek P."/>
            <person name="Quesada V."/>
            <person name="Velasco G."/>
            <person name="Lopez-Otin C."/>
            <person name="Puente X.S."/>
            <person name="Olender T."/>
            <person name="Lancet D."/>
            <person name="Smit A.F."/>
            <person name="Hubley R."/>
            <person name="Konkel M.K."/>
            <person name="Walker J.A."/>
            <person name="Batzer M.A."/>
            <person name="Gu W."/>
            <person name="Pollock D.D."/>
            <person name="Chen L."/>
            <person name="Cheng Z."/>
            <person name="Eichler E.E."/>
            <person name="Stapley J."/>
            <person name="Slate J."/>
            <person name="Ekblom R."/>
            <person name="Birkhead T."/>
            <person name="Burke T."/>
            <person name="Burt D."/>
            <person name="Scharff C."/>
            <person name="Adam I."/>
            <person name="Richard H."/>
            <person name="Sultan M."/>
            <person name="Soldatov A."/>
            <person name="Lehrach H."/>
            <person name="Edwards S.V."/>
            <person name="Yang S.P."/>
            <person name="Li X."/>
            <person name="Graves T."/>
            <person name="Fulton L."/>
            <person name="Nelson J."/>
            <person name="Chinwalla A."/>
            <person name="Hou S."/>
            <person name="Mardis E.R."/>
            <person name="Wilson R.K."/>
        </authorList>
    </citation>
    <scope>NUCLEOTIDE SEQUENCE [LARGE SCALE GENOMIC DNA]</scope>
</reference>
<evidence type="ECO:0000256" key="4">
    <source>
        <dbReference type="ARBA" id="ARBA00022553"/>
    </source>
</evidence>
<keyword evidence="11" id="KW-1185">Reference proteome</keyword>
<dbReference type="Proteomes" id="UP000007754">
    <property type="component" value="Chromosome 4"/>
</dbReference>
<evidence type="ECO:0000259" key="9">
    <source>
        <dbReference type="Pfam" id="PF05182"/>
    </source>
</evidence>
<dbReference type="Pfam" id="PF05182">
    <property type="entry name" value="Fip1"/>
    <property type="match status" value="1"/>
</dbReference>
<feature type="region of interest" description="Disordered" evidence="8">
    <location>
        <begin position="1"/>
        <end position="247"/>
    </location>
</feature>
<dbReference type="InterPro" id="IPR007854">
    <property type="entry name" value="Fip1_dom"/>
</dbReference>
<feature type="domain" description="Pre-mRNA polyadenylation factor Fip1" evidence="9">
    <location>
        <begin position="305"/>
        <end position="347"/>
    </location>
</feature>
<feature type="region of interest" description="Disordered" evidence="8">
    <location>
        <begin position="550"/>
        <end position="570"/>
    </location>
</feature>
<comment type="subcellular location">
    <subcellularLocation>
        <location evidence="1">Nucleus</location>
    </subcellularLocation>
</comment>